<accession>A0ABY1HI51</accession>
<evidence type="ECO:0000313" key="2">
    <source>
        <dbReference type="Proteomes" id="UP000182660"/>
    </source>
</evidence>
<protein>
    <submittedName>
        <fullName evidence="1">Uncharacterized protein</fullName>
    </submittedName>
</protein>
<reference evidence="1 2" key="1">
    <citation type="submission" date="2016-11" db="EMBL/GenBank/DDBJ databases">
        <authorList>
            <person name="Klemetsen T."/>
        </authorList>
    </citation>
    <scope>NUCLEOTIDE SEQUENCE [LARGE SCALE GENOMIC DNA]</scope>
    <source>
        <strain evidence="1">MT 2528</strain>
    </source>
</reference>
<gene>
    <name evidence="1" type="ORF">MT2528_4005</name>
</gene>
<comment type="caution">
    <text evidence="1">The sequence shown here is derived from an EMBL/GenBank/DDBJ whole genome shotgun (WGS) entry which is preliminary data.</text>
</comment>
<evidence type="ECO:0000313" key="1">
    <source>
        <dbReference type="EMBL" id="SGZ00285.1"/>
    </source>
</evidence>
<keyword evidence="2" id="KW-1185">Reference proteome</keyword>
<dbReference type="Proteomes" id="UP000182660">
    <property type="component" value="Unassembled WGS sequence"/>
</dbReference>
<dbReference type="EMBL" id="FPLJ01000092">
    <property type="protein sequence ID" value="SGZ00285.1"/>
    <property type="molecule type" value="Genomic_DNA"/>
</dbReference>
<proteinExistence type="predicted"/>
<name>A0ABY1HI51_9GAMM</name>
<organism evidence="1 2">
    <name type="scientific">Moritella viscosa</name>
    <dbReference type="NCBI Taxonomy" id="80854"/>
    <lineage>
        <taxon>Bacteria</taxon>
        <taxon>Pseudomonadati</taxon>
        <taxon>Pseudomonadota</taxon>
        <taxon>Gammaproteobacteria</taxon>
        <taxon>Alteromonadales</taxon>
        <taxon>Moritellaceae</taxon>
        <taxon>Moritella</taxon>
    </lineage>
</organism>
<sequence length="47" mass="5698">MNVRFIIIPLKIRGRYLSAMKTCLDSKLIWLFTDIERVGFTYRFAHY</sequence>